<keyword evidence="1" id="KW-0732">Signal</keyword>
<proteinExistence type="predicted"/>
<name>A0AA85K4K5_TRIRE</name>
<feature type="signal peptide" evidence="1">
    <location>
        <begin position="1"/>
        <end position="18"/>
    </location>
</feature>
<protein>
    <submittedName>
        <fullName evidence="3">Uncharacterized protein</fullName>
    </submittedName>
</protein>
<reference evidence="3" key="2">
    <citation type="submission" date="2023-11" db="UniProtKB">
        <authorList>
            <consortium name="WormBaseParasite"/>
        </authorList>
    </citation>
    <scope>IDENTIFICATION</scope>
</reference>
<keyword evidence="2" id="KW-1185">Reference proteome</keyword>
<reference evidence="2" key="1">
    <citation type="submission" date="2022-06" db="EMBL/GenBank/DDBJ databases">
        <authorList>
            <person name="Berger JAMES D."/>
            <person name="Berger JAMES D."/>
        </authorList>
    </citation>
    <scope>NUCLEOTIDE SEQUENCE [LARGE SCALE GENOMIC DNA]</scope>
</reference>
<evidence type="ECO:0000256" key="1">
    <source>
        <dbReference type="SAM" id="SignalP"/>
    </source>
</evidence>
<sequence length="75" mass="8849">MIKLLLVFACIIIMELDAKPHGHLNNEIPEGLLNTDSLSDDYPLYYHKAYPRRSWGTNRKRWFPIKEYRGGLMEV</sequence>
<dbReference type="Proteomes" id="UP000050795">
    <property type="component" value="Unassembled WGS sequence"/>
</dbReference>
<feature type="chain" id="PRO_5041643126" evidence="1">
    <location>
        <begin position="19"/>
        <end position="75"/>
    </location>
</feature>
<evidence type="ECO:0000313" key="2">
    <source>
        <dbReference type="Proteomes" id="UP000050795"/>
    </source>
</evidence>
<evidence type="ECO:0000313" key="3">
    <source>
        <dbReference type="WBParaSite" id="TREG1_66460.1"/>
    </source>
</evidence>
<organism evidence="2 3">
    <name type="scientific">Trichobilharzia regenti</name>
    <name type="common">Nasal bird schistosome</name>
    <dbReference type="NCBI Taxonomy" id="157069"/>
    <lineage>
        <taxon>Eukaryota</taxon>
        <taxon>Metazoa</taxon>
        <taxon>Spiralia</taxon>
        <taxon>Lophotrochozoa</taxon>
        <taxon>Platyhelminthes</taxon>
        <taxon>Trematoda</taxon>
        <taxon>Digenea</taxon>
        <taxon>Strigeidida</taxon>
        <taxon>Schistosomatoidea</taxon>
        <taxon>Schistosomatidae</taxon>
        <taxon>Trichobilharzia</taxon>
    </lineage>
</organism>
<dbReference type="AlphaFoldDB" id="A0AA85K4K5"/>
<dbReference type="WBParaSite" id="TREG1_66460.1">
    <property type="protein sequence ID" value="TREG1_66460.1"/>
    <property type="gene ID" value="TREG1_66460"/>
</dbReference>
<accession>A0AA85K4K5</accession>